<reference evidence="3 4" key="1">
    <citation type="submission" date="2019-10" db="EMBL/GenBank/DDBJ databases">
        <title>Nonomuraea sp. nov., isolated from Phyllanthus amarus.</title>
        <authorList>
            <person name="Klykleung N."/>
            <person name="Tanasupawat S."/>
        </authorList>
    </citation>
    <scope>NUCLEOTIDE SEQUENCE [LARGE SCALE GENOMIC DNA]</scope>
    <source>
        <strain evidence="3 4">CR1-09</strain>
    </source>
</reference>
<evidence type="ECO:0000313" key="4">
    <source>
        <dbReference type="Proteomes" id="UP000313066"/>
    </source>
</evidence>
<evidence type="ECO:0000259" key="2">
    <source>
        <dbReference type="Pfam" id="PF19811"/>
    </source>
</evidence>
<evidence type="ECO:0000313" key="3">
    <source>
        <dbReference type="EMBL" id="KAB8185035.1"/>
    </source>
</evidence>
<keyword evidence="1" id="KW-0732">Signal</keyword>
<dbReference type="Proteomes" id="UP000313066">
    <property type="component" value="Unassembled WGS sequence"/>
</dbReference>
<gene>
    <name evidence="3" type="ORF">FH610_014185</name>
</gene>
<organism evidence="3 4">
    <name type="scientific">Microbispora catharanthi</name>
    <dbReference type="NCBI Taxonomy" id="1712871"/>
    <lineage>
        <taxon>Bacteria</taxon>
        <taxon>Bacillati</taxon>
        <taxon>Actinomycetota</taxon>
        <taxon>Actinomycetes</taxon>
        <taxon>Streptosporangiales</taxon>
        <taxon>Streptosporangiaceae</taxon>
        <taxon>Microbispora</taxon>
    </lineage>
</organism>
<evidence type="ECO:0000256" key="1">
    <source>
        <dbReference type="SAM" id="SignalP"/>
    </source>
</evidence>
<proteinExistence type="predicted"/>
<dbReference type="EMBL" id="VDMA02000006">
    <property type="protein sequence ID" value="KAB8185035.1"/>
    <property type="molecule type" value="Genomic_DNA"/>
</dbReference>
<dbReference type="AlphaFoldDB" id="A0A5N6BX22"/>
<accession>A0A5N6BX22</accession>
<name>A0A5N6BX22_9ACTN</name>
<dbReference type="RefSeq" id="WP_139574863.1">
    <property type="nucleotide sequence ID" value="NZ_VDMA02000006.1"/>
</dbReference>
<feature type="signal peptide" evidence="1">
    <location>
        <begin position="1"/>
        <end position="30"/>
    </location>
</feature>
<keyword evidence="4" id="KW-1185">Reference proteome</keyword>
<dbReference type="InterPro" id="IPR046261">
    <property type="entry name" value="DUF6294"/>
</dbReference>
<feature type="chain" id="PRO_5024439631" description="DUF6294 domain-containing protein" evidence="1">
    <location>
        <begin position="31"/>
        <end position="149"/>
    </location>
</feature>
<sequence>MKSIRRSTVMVVTVGALALGLSLPTGTANASAGYKTFTWKHGSTAGDCTMYSGGAGWTAPTWTLYPDGTAWFDATLTSMSGDDAWLMWAHLKDENGALLADIRIPGSTSTKFVKNLPLAWPRKYRWLAEGRFDPSLYPLIKGMSLSKHC</sequence>
<protein>
    <recommendedName>
        <fullName evidence="2">DUF6294 domain-containing protein</fullName>
    </recommendedName>
</protein>
<comment type="caution">
    <text evidence="3">The sequence shown here is derived from an EMBL/GenBank/DDBJ whole genome shotgun (WGS) entry which is preliminary data.</text>
</comment>
<feature type="domain" description="DUF6294" evidence="2">
    <location>
        <begin position="61"/>
        <end position="149"/>
    </location>
</feature>
<dbReference type="Pfam" id="PF19811">
    <property type="entry name" value="DUF6294"/>
    <property type="match status" value="1"/>
</dbReference>